<dbReference type="InterPro" id="IPR050557">
    <property type="entry name" value="RTX_toxin/Mannuronan_C5-epim"/>
</dbReference>
<accession>A0A4P7IF31</accession>
<dbReference type="GO" id="GO:0005509">
    <property type="term" value="F:calcium ion binding"/>
    <property type="evidence" value="ECO:0007669"/>
    <property type="project" value="InterPro"/>
</dbReference>
<keyword evidence="3" id="KW-0732">Signal</keyword>
<dbReference type="AlphaFoldDB" id="A0A4P7IF31"/>
<feature type="signal peptide" evidence="3">
    <location>
        <begin position="1"/>
        <end position="25"/>
    </location>
</feature>
<dbReference type="OrthoDB" id="3774847at2"/>
<evidence type="ECO:0000313" key="4">
    <source>
        <dbReference type="EMBL" id="QBX54567.1"/>
    </source>
</evidence>
<proteinExistence type="predicted"/>
<dbReference type="PANTHER" id="PTHR38340">
    <property type="entry name" value="S-LAYER PROTEIN"/>
    <property type="match status" value="1"/>
</dbReference>
<protein>
    <submittedName>
        <fullName evidence="4">Calcium-binding protein</fullName>
    </submittedName>
</protein>
<keyword evidence="2" id="KW-0964">Secreted</keyword>
<dbReference type="Proteomes" id="UP000294853">
    <property type="component" value="Chromosome"/>
</dbReference>
<dbReference type="PRINTS" id="PR00313">
    <property type="entry name" value="CABNDNGRPT"/>
</dbReference>
<sequence>MLQRSTTLVVTALVAGALLSAPSSAASATAQTCQGRPATIVGTGPDIQGTPGDDVIVTGTSQFTYAVAGNDLVCISSGSPEDVYVEAGEGDDVVDASGSSTTSVLGNRADLGSGLDRYIGGPNHDEVRAEGFDDSVSGADVVIVEVTATPAGQPGTYTGSHLRVRSAAHDVEIDLKGTVLVGGILAAHIAGFSRADASAPRAIVRGNAKENSLSAYGCDVQIIGKGGDDYLRGASLGNRQPVCDLWAAEATMRGGSGDDYIKGLYGRNRLIGNSGNDEIHGGLKDDLLRGGSGNDDLSGSYGSDILLGNRGRDTADGGRWLSGRGRDRCRAERERRCER</sequence>
<dbReference type="Gene3D" id="2.150.10.10">
    <property type="entry name" value="Serralysin-like metalloprotease, C-terminal"/>
    <property type="match status" value="1"/>
</dbReference>
<dbReference type="InterPro" id="IPR011049">
    <property type="entry name" value="Serralysin-like_metalloprot_C"/>
</dbReference>
<keyword evidence="5" id="KW-1185">Reference proteome</keyword>
<evidence type="ECO:0000256" key="2">
    <source>
        <dbReference type="ARBA" id="ARBA00022525"/>
    </source>
</evidence>
<comment type="subcellular location">
    <subcellularLocation>
        <location evidence="1">Secreted</location>
    </subcellularLocation>
</comment>
<gene>
    <name evidence="4" type="ORF">EXE58_03155</name>
</gene>
<dbReference type="InterPro" id="IPR001343">
    <property type="entry name" value="Hemolysn_Ca-bd"/>
</dbReference>
<evidence type="ECO:0000313" key="5">
    <source>
        <dbReference type="Proteomes" id="UP000294853"/>
    </source>
</evidence>
<feature type="chain" id="PRO_5039320195" evidence="3">
    <location>
        <begin position="26"/>
        <end position="339"/>
    </location>
</feature>
<reference evidence="4 5" key="1">
    <citation type="submission" date="2019-03" db="EMBL/GenBank/DDBJ databases">
        <title>Three New Species of Nocardioides, Nocardioides euryhalodurans sp. nov., Nocardioides seonyuensis sp. nov. and Nocardioides eburneoflavus sp. nov. Iolated from Soil.</title>
        <authorList>
            <person name="Roh S.G."/>
            <person name="Lee C."/>
            <person name="Kim M.-K."/>
            <person name="Kim S.B."/>
        </authorList>
    </citation>
    <scope>NUCLEOTIDE SEQUENCE [LARGE SCALE GENOMIC DNA]</scope>
    <source>
        <strain evidence="4 5">MMS17-SY207-3</strain>
    </source>
</reference>
<dbReference type="PANTHER" id="PTHR38340:SF1">
    <property type="entry name" value="S-LAYER PROTEIN"/>
    <property type="match status" value="1"/>
</dbReference>
<dbReference type="GO" id="GO:0005576">
    <property type="term" value="C:extracellular region"/>
    <property type="evidence" value="ECO:0007669"/>
    <property type="project" value="UniProtKB-SubCell"/>
</dbReference>
<dbReference type="SUPFAM" id="SSF51120">
    <property type="entry name" value="beta-Roll"/>
    <property type="match status" value="1"/>
</dbReference>
<organism evidence="4 5">
    <name type="scientific">Nocardioides seonyuensis</name>
    <dbReference type="NCBI Taxonomy" id="2518371"/>
    <lineage>
        <taxon>Bacteria</taxon>
        <taxon>Bacillati</taxon>
        <taxon>Actinomycetota</taxon>
        <taxon>Actinomycetes</taxon>
        <taxon>Propionibacteriales</taxon>
        <taxon>Nocardioidaceae</taxon>
        <taxon>Nocardioides</taxon>
    </lineage>
</organism>
<name>A0A4P7IF31_9ACTN</name>
<dbReference type="Pfam" id="PF00353">
    <property type="entry name" value="HemolysinCabind"/>
    <property type="match status" value="1"/>
</dbReference>
<dbReference type="RefSeq" id="WP_135266540.1">
    <property type="nucleotide sequence ID" value="NZ_CP038436.1"/>
</dbReference>
<evidence type="ECO:0000256" key="3">
    <source>
        <dbReference type="SAM" id="SignalP"/>
    </source>
</evidence>
<evidence type="ECO:0000256" key="1">
    <source>
        <dbReference type="ARBA" id="ARBA00004613"/>
    </source>
</evidence>
<dbReference type="EMBL" id="CP038436">
    <property type="protein sequence ID" value="QBX54567.1"/>
    <property type="molecule type" value="Genomic_DNA"/>
</dbReference>
<dbReference type="KEGG" id="nsn:EXE58_03155"/>